<feature type="compositionally biased region" description="Basic and acidic residues" evidence="1">
    <location>
        <begin position="24"/>
        <end position="33"/>
    </location>
</feature>
<keyword evidence="3" id="KW-1185">Reference proteome</keyword>
<evidence type="ECO:0000313" key="3">
    <source>
        <dbReference type="Proteomes" id="UP000250235"/>
    </source>
</evidence>
<dbReference type="AlphaFoldDB" id="A0A2Z7CW24"/>
<reference evidence="2 3" key="1">
    <citation type="journal article" date="2015" name="Proc. Natl. Acad. Sci. U.S.A.">
        <title>The resurrection genome of Boea hygrometrica: A blueprint for survival of dehydration.</title>
        <authorList>
            <person name="Xiao L."/>
            <person name="Yang G."/>
            <person name="Zhang L."/>
            <person name="Yang X."/>
            <person name="Zhao S."/>
            <person name="Ji Z."/>
            <person name="Zhou Q."/>
            <person name="Hu M."/>
            <person name="Wang Y."/>
            <person name="Chen M."/>
            <person name="Xu Y."/>
            <person name="Jin H."/>
            <person name="Xiao X."/>
            <person name="Hu G."/>
            <person name="Bao F."/>
            <person name="Hu Y."/>
            <person name="Wan P."/>
            <person name="Li L."/>
            <person name="Deng X."/>
            <person name="Kuang T."/>
            <person name="Xiang C."/>
            <person name="Zhu J.K."/>
            <person name="Oliver M.J."/>
            <person name="He Y."/>
        </authorList>
    </citation>
    <scope>NUCLEOTIDE SEQUENCE [LARGE SCALE GENOMIC DNA]</scope>
    <source>
        <strain evidence="3">cv. XS01</strain>
    </source>
</reference>
<dbReference type="Proteomes" id="UP000250235">
    <property type="component" value="Unassembled WGS sequence"/>
</dbReference>
<dbReference type="EMBL" id="KQ993806">
    <property type="protein sequence ID" value="KZV48849.1"/>
    <property type="molecule type" value="Genomic_DNA"/>
</dbReference>
<feature type="region of interest" description="Disordered" evidence="1">
    <location>
        <begin position="1"/>
        <end position="38"/>
    </location>
</feature>
<evidence type="ECO:0000256" key="1">
    <source>
        <dbReference type="SAM" id="MobiDB-lite"/>
    </source>
</evidence>
<sequence>MRTGEITGPQATANTGIHGAQETDTQREIRNSIDQRSSTKQFNSWRYEAQGNNSTAGLLVPVFRRNLAAAD</sequence>
<gene>
    <name evidence="2" type="ORF">F511_19306</name>
</gene>
<organism evidence="2 3">
    <name type="scientific">Dorcoceras hygrometricum</name>
    <dbReference type="NCBI Taxonomy" id="472368"/>
    <lineage>
        <taxon>Eukaryota</taxon>
        <taxon>Viridiplantae</taxon>
        <taxon>Streptophyta</taxon>
        <taxon>Embryophyta</taxon>
        <taxon>Tracheophyta</taxon>
        <taxon>Spermatophyta</taxon>
        <taxon>Magnoliopsida</taxon>
        <taxon>eudicotyledons</taxon>
        <taxon>Gunneridae</taxon>
        <taxon>Pentapetalae</taxon>
        <taxon>asterids</taxon>
        <taxon>lamiids</taxon>
        <taxon>Lamiales</taxon>
        <taxon>Gesneriaceae</taxon>
        <taxon>Didymocarpoideae</taxon>
        <taxon>Trichosporeae</taxon>
        <taxon>Loxocarpinae</taxon>
        <taxon>Dorcoceras</taxon>
    </lineage>
</organism>
<evidence type="ECO:0000313" key="2">
    <source>
        <dbReference type="EMBL" id="KZV48849.1"/>
    </source>
</evidence>
<protein>
    <submittedName>
        <fullName evidence="2">Uncharacterized protein</fullName>
    </submittedName>
</protein>
<accession>A0A2Z7CW24</accession>
<name>A0A2Z7CW24_9LAMI</name>
<proteinExistence type="predicted"/>